<gene>
    <name evidence="6" type="ORF">GCM10007362_21740</name>
</gene>
<dbReference type="Gene3D" id="3.40.50.1370">
    <property type="entry name" value="Aspartate/ornithine carbamoyltransferase"/>
    <property type="match status" value="2"/>
</dbReference>
<dbReference type="EMBL" id="BMDD01000002">
    <property type="protein sequence ID" value="GGH77656.1"/>
    <property type="molecule type" value="Genomic_DNA"/>
</dbReference>
<dbReference type="InterPro" id="IPR036901">
    <property type="entry name" value="Asp/Orn_carbamoylTrfase_sf"/>
</dbReference>
<keyword evidence="7" id="KW-1185">Reference proteome</keyword>
<comment type="similarity">
    <text evidence="3">Belongs to the aspartate/ornithine carbamoyltransferase superfamily.</text>
</comment>
<keyword evidence="2 3" id="KW-0808">Transferase</keyword>
<feature type="domain" description="Aspartate/ornithine carbamoyltransferase carbamoyl-P binding" evidence="5">
    <location>
        <begin position="3"/>
        <end position="137"/>
    </location>
</feature>
<evidence type="ECO:0000313" key="6">
    <source>
        <dbReference type="EMBL" id="GGH77656.1"/>
    </source>
</evidence>
<comment type="caution">
    <text evidence="6">The sequence shown here is derived from an EMBL/GenBank/DDBJ whole genome shotgun (WGS) entry which is preliminary data.</text>
</comment>
<dbReference type="SUPFAM" id="SSF53671">
    <property type="entry name" value="Aspartate/ornithine carbamoyltransferase"/>
    <property type="match status" value="1"/>
</dbReference>
<proteinExistence type="inferred from homology"/>
<reference evidence="7" key="1">
    <citation type="journal article" date="2019" name="Int. J. Syst. Evol. Microbiol.">
        <title>The Global Catalogue of Microorganisms (GCM) 10K type strain sequencing project: providing services to taxonomists for standard genome sequencing and annotation.</title>
        <authorList>
            <consortium name="The Broad Institute Genomics Platform"/>
            <consortium name="The Broad Institute Genome Sequencing Center for Infectious Disease"/>
            <person name="Wu L."/>
            <person name="Ma J."/>
        </authorList>
    </citation>
    <scope>NUCLEOTIDE SEQUENCE [LARGE SCALE GENOMIC DNA]</scope>
    <source>
        <strain evidence="7">CCM 8702</strain>
    </source>
</reference>
<evidence type="ECO:0000259" key="5">
    <source>
        <dbReference type="Pfam" id="PF02729"/>
    </source>
</evidence>
<dbReference type="Pfam" id="PF02729">
    <property type="entry name" value="OTCace_N"/>
    <property type="match status" value="1"/>
</dbReference>
<evidence type="ECO:0000259" key="4">
    <source>
        <dbReference type="Pfam" id="PF00185"/>
    </source>
</evidence>
<evidence type="ECO:0000256" key="1">
    <source>
        <dbReference type="ARBA" id="ARBA00003822"/>
    </source>
</evidence>
<protein>
    <submittedName>
        <fullName evidence="6">Ornithine carbamoyltransferase</fullName>
    </submittedName>
</protein>
<dbReference type="PANTHER" id="PTHR45753:SF3">
    <property type="entry name" value="ORNITHINE TRANSCARBAMYLASE, MITOCHONDRIAL"/>
    <property type="match status" value="1"/>
</dbReference>
<feature type="domain" description="Aspartate/ornithine carbamoyltransferase Asp/Orn-binding" evidence="4">
    <location>
        <begin position="147"/>
        <end position="289"/>
    </location>
</feature>
<evidence type="ECO:0000256" key="3">
    <source>
        <dbReference type="RuleBase" id="RU003634"/>
    </source>
</evidence>
<name>A0ABQ1ZRZ8_9BACL</name>
<organism evidence="6 7">
    <name type="scientific">Saccharibacillus endophyticus</name>
    <dbReference type="NCBI Taxonomy" id="2060666"/>
    <lineage>
        <taxon>Bacteria</taxon>
        <taxon>Bacillati</taxon>
        <taxon>Bacillota</taxon>
        <taxon>Bacilli</taxon>
        <taxon>Bacillales</taxon>
        <taxon>Paenibacillaceae</taxon>
        <taxon>Saccharibacillus</taxon>
    </lineage>
</organism>
<accession>A0ABQ1ZRZ8</accession>
<dbReference type="RefSeq" id="WP_172247472.1">
    <property type="nucleotide sequence ID" value="NZ_BMDD01000002.1"/>
</dbReference>
<dbReference type="InterPro" id="IPR006132">
    <property type="entry name" value="Asp/Orn_carbamoyltranf_P-bd"/>
</dbReference>
<dbReference type="PRINTS" id="PR00102">
    <property type="entry name" value="OTCASE"/>
</dbReference>
<dbReference type="InterPro" id="IPR002292">
    <property type="entry name" value="Orn/put_carbamltrans"/>
</dbReference>
<dbReference type="InterPro" id="IPR006130">
    <property type="entry name" value="Asp/Orn_carbamoylTrfase"/>
</dbReference>
<dbReference type="InterPro" id="IPR006131">
    <property type="entry name" value="Asp_carbamoyltransf_Asp/Orn-bd"/>
</dbReference>
<evidence type="ECO:0000313" key="7">
    <source>
        <dbReference type="Proteomes" id="UP000605427"/>
    </source>
</evidence>
<dbReference type="PRINTS" id="PR00100">
    <property type="entry name" value="AOTCASE"/>
</dbReference>
<dbReference type="PANTHER" id="PTHR45753">
    <property type="entry name" value="ORNITHINE CARBAMOYLTRANSFERASE, MITOCHONDRIAL"/>
    <property type="match status" value="1"/>
</dbReference>
<comment type="function">
    <text evidence="1">Reversibly catalyzes the transfer of the carbamoyl group from carbamoyl phosphate (CP) to the N(epsilon) atom of ornithine (ORN) to produce L-citrulline.</text>
</comment>
<dbReference type="Proteomes" id="UP000605427">
    <property type="component" value="Unassembled WGS sequence"/>
</dbReference>
<sequence>MTKHLINLYDWTADEIEALFESADRLRSRPKRERMLEGRTFLLFFPESSLRTRLTFERGIRELGGDCVMFPPSTLDKREELRDVAGYAANWADGLIVRHADEPRLRELAESSPIPVVNAMTSLSHPCEILADLYALKQRRPDYRNLIYVYVGPMSNIGRSWANAAQVMNLEFRHVCAEGYELEPGEAYPNDVATLRNYNFYTDIEQALNGSDVILTDSLPDDLRTPDYAGKYQVTAERLRLANPGALLNPCPPFYRGEEVSDDAIESEQFVGYAFKRYLLTVQQAIILSLQQTGKKEGGAK</sequence>
<dbReference type="Pfam" id="PF00185">
    <property type="entry name" value="OTCace"/>
    <property type="match status" value="1"/>
</dbReference>
<evidence type="ECO:0000256" key="2">
    <source>
        <dbReference type="ARBA" id="ARBA00022679"/>
    </source>
</evidence>